<keyword evidence="2" id="KW-1185">Reference proteome</keyword>
<organism evidence="1 2">
    <name type="scientific">Swingsia samuiensis</name>
    <dbReference type="NCBI Taxonomy" id="1293412"/>
    <lineage>
        <taxon>Bacteria</taxon>
        <taxon>Pseudomonadati</taxon>
        <taxon>Pseudomonadota</taxon>
        <taxon>Alphaproteobacteria</taxon>
        <taxon>Acetobacterales</taxon>
        <taxon>Acetobacteraceae</taxon>
        <taxon>Swingsia</taxon>
    </lineage>
</organism>
<sequence length="229" mass="25455">MDGKLRDTHNVVLQSTDGKPLFDTGFPLGSIDNFVNRLRGLLPSGWFPAPPKDLEEEQAPILVALLKSFASIFSALWSLMEEAKKQLRLKTMVGAFLDIFALDFFGEDHLPRQAQEKDDDYRIRIIKTLRNKNNTRLAVFNAVQSMTQTNPIIIEPTNAEDCHAFGTLAAPECGGGYGYGCNGLRYGHLDGGQFFIEVVSGQNTNHHVIYDIIERTSAAGVIGWVRVEN</sequence>
<name>A0A4Y6UJX6_9PROT</name>
<dbReference type="InterPro" id="IPR016884">
    <property type="entry name" value="UCP028438"/>
</dbReference>
<dbReference type="KEGG" id="ssam:E3D00_03735"/>
<dbReference type="AlphaFoldDB" id="A0A4Y6UJX6"/>
<proteinExistence type="predicted"/>
<accession>A0A4Y6UJX6</accession>
<evidence type="ECO:0000313" key="2">
    <source>
        <dbReference type="Proteomes" id="UP000316313"/>
    </source>
</evidence>
<dbReference type="RefSeq" id="WP_141460063.1">
    <property type="nucleotide sequence ID" value="NZ_CP038141.1"/>
</dbReference>
<protein>
    <submittedName>
        <fullName evidence="1">Uncharacterized protein</fullName>
    </submittedName>
</protein>
<dbReference type="EMBL" id="CP038141">
    <property type="protein sequence ID" value="QDH16776.1"/>
    <property type="molecule type" value="Genomic_DNA"/>
</dbReference>
<dbReference type="Proteomes" id="UP000316313">
    <property type="component" value="Chromosome"/>
</dbReference>
<evidence type="ECO:0000313" key="1">
    <source>
        <dbReference type="EMBL" id="QDH16776.1"/>
    </source>
</evidence>
<dbReference type="PIRSF" id="PIRSF028438">
    <property type="entry name" value="UCP028438"/>
    <property type="match status" value="1"/>
</dbReference>
<reference evidence="1 2" key="1">
    <citation type="submission" date="2019-03" db="EMBL/GenBank/DDBJ databases">
        <title>The complete genome sequence of Swingsia samuiensis NBRC107927(T).</title>
        <authorList>
            <person name="Chua K.-O."/>
            <person name="Chan K.-G."/>
            <person name="See-Too W.-S."/>
        </authorList>
    </citation>
    <scope>NUCLEOTIDE SEQUENCE [LARGE SCALE GENOMIC DNA]</scope>
    <source>
        <strain evidence="1 2">AH83</strain>
    </source>
</reference>
<dbReference type="OrthoDB" id="7272469at2"/>
<gene>
    <name evidence="1" type="ORF">E3D00_03735</name>
</gene>